<dbReference type="AlphaFoldDB" id="A0A5C8ZBD3"/>
<dbReference type="RefSeq" id="WP_147714153.1">
    <property type="nucleotide sequence ID" value="NZ_VKAD01000001.1"/>
</dbReference>
<dbReference type="InterPro" id="IPR006439">
    <property type="entry name" value="HAD-SF_hydro_IA"/>
</dbReference>
<dbReference type="Proteomes" id="UP000321764">
    <property type="component" value="Unassembled WGS sequence"/>
</dbReference>
<dbReference type="SUPFAM" id="SSF56784">
    <property type="entry name" value="HAD-like"/>
    <property type="match status" value="1"/>
</dbReference>
<dbReference type="Gene3D" id="1.10.150.240">
    <property type="entry name" value="Putative phosphatase, domain 2"/>
    <property type="match status" value="1"/>
</dbReference>
<reference evidence="1 2" key="1">
    <citation type="submission" date="2019-07" db="EMBL/GenBank/DDBJ databases">
        <title>Reinekea sp. strain SSH23 genome sequencing and assembly.</title>
        <authorList>
            <person name="Kim I."/>
        </authorList>
    </citation>
    <scope>NUCLEOTIDE SEQUENCE [LARGE SCALE GENOMIC DNA]</scope>
    <source>
        <strain evidence="1 2">SSH23</strain>
    </source>
</reference>
<organism evidence="1 2">
    <name type="scientific">Reinekea thalattae</name>
    <dbReference type="NCBI Taxonomy" id="2593301"/>
    <lineage>
        <taxon>Bacteria</taxon>
        <taxon>Pseudomonadati</taxon>
        <taxon>Pseudomonadota</taxon>
        <taxon>Gammaproteobacteria</taxon>
        <taxon>Oceanospirillales</taxon>
        <taxon>Saccharospirillaceae</taxon>
        <taxon>Reinekea</taxon>
    </lineage>
</organism>
<dbReference type="CDD" id="cd02603">
    <property type="entry name" value="HAD_sEH-N_like"/>
    <property type="match status" value="1"/>
</dbReference>
<dbReference type="InterPro" id="IPR023198">
    <property type="entry name" value="PGP-like_dom2"/>
</dbReference>
<keyword evidence="2" id="KW-1185">Reference proteome</keyword>
<protein>
    <submittedName>
        <fullName evidence="1">HAD family phosphatase</fullName>
    </submittedName>
</protein>
<sequence>MLQTEIKHLVFDMGGVLVNIDWHNQVSKILGENIAFDKIHARWANSKAATDFEEGKIDFDTFYAELVAENSLSISKPDFERCFRNILQDDFPGVVELLKQLKPNYQLSLLSNTNAFHWQILKQRNSFLPLLDNPFTSMSFGVMKPDTKIYQALINALQCKPDEILFFDDGLKNVTAARECGIHAEQVFGPEDIKALLPKYSILLS</sequence>
<dbReference type="EMBL" id="VKAD01000001">
    <property type="protein sequence ID" value="TXR54754.1"/>
    <property type="molecule type" value="Genomic_DNA"/>
</dbReference>
<dbReference type="SFLD" id="SFLDG01129">
    <property type="entry name" value="C1.5:_HAD__Beta-PGM__Phosphata"/>
    <property type="match status" value="1"/>
</dbReference>
<comment type="caution">
    <text evidence="1">The sequence shown here is derived from an EMBL/GenBank/DDBJ whole genome shotgun (WGS) entry which is preliminary data.</text>
</comment>
<dbReference type="InterPro" id="IPR036412">
    <property type="entry name" value="HAD-like_sf"/>
</dbReference>
<name>A0A5C8ZBD3_9GAMM</name>
<accession>A0A5C8ZBD3</accession>
<evidence type="ECO:0000313" key="2">
    <source>
        <dbReference type="Proteomes" id="UP000321764"/>
    </source>
</evidence>
<dbReference type="PANTHER" id="PTHR43611">
    <property type="entry name" value="ALPHA-D-GLUCOSE 1-PHOSPHATE PHOSPHATASE"/>
    <property type="match status" value="1"/>
</dbReference>
<dbReference type="NCBIfam" id="TIGR01549">
    <property type="entry name" value="HAD-SF-IA-v1"/>
    <property type="match status" value="1"/>
</dbReference>
<dbReference type="PANTHER" id="PTHR43611:SF3">
    <property type="entry name" value="FLAVIN MONONUCLEOTIDE HYDROLASE 1, CHLOROPLATIC"/>
    <property type="match status" value="1"/>
</dbReference>
<dbReference type="InterPro" id="IPR023214">
    <property type="entry name" value="HAD_sf"/>
</dbReference>
<gene>
    <name evidence="1" type="ORF">FME95_09515</name>
</gene>
<evidence type="ECO:0000313" key="1">
    <source>
        <dbReference type="EMBL" id="TXR54754.1"/>
    </source>
</evidence>
<proteinExistence type="predicted"/>
<dbReference type="NCBIfam" id="TIGR01509">
    <property type="entry name" value="HAD-SF-IA-v3"/>
    <property type="match status" value="1"/>
</dbReference>
<dbReference type="OrthoDB" id="9797415at2"/>
<dbReference type="SFLD" id="SFLDS00003">
    <property type="entry name" value="Haloacid_Dehalogenase"/>
    <property type="match status" value="1"/>
</dbReference>
<dbReference type="Pfam" id="PF00702">
    <property type="entry name" value="Hydrolase"/>
    <property type="match status" value="1"/>
</dbReference>
<dbReference type="Gene3D" id="3.40.50.1000">
    <property type="entry name" value="HAD superfamily/HAD-like"/>
    <property type="match status" value="1"/>
</dbReference>